<dbReference type="Gene3D" id="3.20.20.80">
    <property type="entry name" value="Glycosidases"/>
    <property type="match status" value="1"/>
</dbReference>
<comment type="similarity">
    <text evidence="1">Belongs to the glycosyl hydrolase 59 family.</text>
</comment>
<proteinExistence type="inferred from homology"/>
<dbReference type="Proteomes" id="UP001597045">
    <property type="component" value="Unassembled WGS sequence"/>
</dbReference>
<evidence type="ECO:0000313" key="8">
    <source>
        <dbReference type="Proteomes" id="UP001597045"/>
    </source>
</evidence>
<accession>A0ABW3MDD1</accession>
<evidence type="ECO:0000256" key="1">
    <source>
        <dbReference type="ARBA" id="ARBA00005637"/>
    </source>
</evidence>
<sequence>MFDGVGAISGGGGNSRLLVEYPEPQRSQILDYLFRPGFGAQVQLLKIEIGGDADSTDGSEPSVQHVRGVVNCDVGYEFWLAQQAKARNPDVRLYGLAWAAPGWISGGAKNYWHQDTIDYLVNWLNCAKSHGLTIDYLGGRNEKGHDKGWYENLRATLDGAGYRGVQIVGNDSVGWGAANDMVADPAFAASVGVVGVHYPCGYLSQSTTCNSSANALATGKPLWASENGSLDIDTGAAALARGINRDYIDGKMTAYINWPVIAAVTPNIPYPTMGVSYAPQPWSGYYSIGKNTWVMAHTTQFTSPGWQYLDSSSGYLNGNRGNGSYVSLKSTNNRDYSTIVETTEASSAQTLNFTVTGGLSTGQVHVWATNLRSNNAADFFVHTTDVTPNGSGYSVTVQPGYVYTISTTTGSGKGTATSPASATMA</sequence>
<dbReference type="EMBL" id="JBHTIS010001388">
    <property type="protein sequence ID" value="MFD1048073.1"/>
    <property type="molecule type" value="Genomic_DNA"/>
</dbReference>
<dbReference type="InterPro" id="IPR049161">
    <property type="entry name" value="GH59_cat"/>
</dbReference>
<gene>
    <name evidence="7" type="ORF">ACFQ1S_22305</name>
</gene>
<keyword evidence="3" id="KW-0746">Sphingolipid metabolism</keyword>
<dbReference type="PRINTS" id="PR00850">
    <property type="entry name" value="GLHYDRLASE59"/>
</dbReference>
<keyword evidence="4" id="KW-0442">Lipid degradation</keyword>
<dbReference type="SUPFAM" id="SSF51445">
    <property type="entry name" value="(Trans)glycosidases"/>
    <property type="match status" value="1"/>
</dbReference>
<dbReference type="InterPro" id="IPR017853">
    <property type="entry name" value="GH"/>
</dbReference>
<keyword evidence="3" id="KW-0443">Lipid metabolism</keyword>
<name>A0ABW3MDD1_9PSEU</name>
<dbReference type="PANTHER" id="PTHR15172">
    <property type="entry name" value="GALACTOCEREBROSIDASE"/>
    <property type="match status" value="1"/>
</dbReference>
<dbReference type="InterPro" id="IPR013785">
    <property type="entry name" value="Aldolase_TIM"/>
</dbReference>
<evidence type="ECO:0000256" key="5">
    <source>
        <dbReference type="ARBA" id="ARBA00033098"/>
    </source>
</evidence>
<evidence type="ECO:0000256" key="2">
    <source>
        <dbReference type="ARBA" id="ARBA00012657"/>
    </source>
</evidence>
<dbReference type="PANTHER" id="PTHR15172:SF1">
    <property type="entry name" value="GALACTOCEREBROSIDASE"/>
    <property type="match status" value="1"/>
</dbReference>
<dbReference type="Pfam" id="PF02057">
    <property type="entry name" value="Glyco_hydro_59"/>
    <property type="match status" value="1"/>
</dbReference>
<keyword evidence="8" id="KW-1185">Reference proteome</keyword>
<protein>
    <recommendedName>
        <fullName evidence="2">galactosylceramidase</fullName>
        <ecNumber evidence="2">3.2.1.46</ecNumber>
    </recommendedName>
    <alternativeName>
        <fullName evidence="5">Galactosylceramidase</fullName>
    </alternativeName>
</protein>
<dbReference type="InterPro" id="IPR001286">
    <property type="entry name" value="Glyco_hydro_59"/>
</dbReference>
<dbReference type="EC" id="3.2.1.46" evidence="2"/>
<feature type="domain" description="Glycosyl hydrolase family 59 catalytic" evidence="6">
    <location>
        <begin position="2"/>
        <end position="300"/>
    </location>
</feature>
<feature type="non-terminal residue" evidence="7">
    <location>
        <position position="425"/>
    </location>
</feature>
<reference evidence="8" key="1">
    <citation type="journal article" date="2019" name="Int. J. Syst. Evol. Microbiol.">
        <title>The Global Catalogue of Microorganisms (GCM) 10K type strain sequencing project: providing services to taxonomists for standard genome sequencing and annotation.</title>
        <authorList>
            <consortium name="The Broad Institute Genomics Platform"/>
            <consortium name="The Broad Institute Genome Sequencing Center for Infectious Disease"/>
            <person name="Wu L."/>
            <person name="Ma J."/>
        </authorList>
    </citation>
    <scope>NUCLEOTIDE SEQUENCE [LARGE SCALE GENOMIC DNA]</scope>
    <source>
        <strain evidence="8">JCM 31486</strain>
    </source>
</reference>
<evidence type="ECO:0000259" key="6">
    <source>
        <dbReference type="Pfam" id="PF02057"/>
    </source>
</evidence>
<organism evidence="7 8">
    <name type="scientific">Kibdelosporangium lantanae</name>
    <dbReference type="NCBI Taxonomy" id="1497396"/>
    <lineage>
        <taxon>Bacteria</taxon>
        <taxon>Bacillati</taxon>
        <taxon>Actinomycetota</taxon>
        <taxon>Actinomycetes</taxon>
        <taxon>Pseudonocardiales</taxon>
        <taxon>Pseudonocardiaceae</taxon>
        <taxon>Kibdelosporangium</taxon>
    </lineage>
</organism>
<evidence type="ECO:0000313" key="7">
    <source>
        <dbReference type="EMBL" id="MFD1048073.1"/>
    </source>
</evidence>
<comment type="caution">
    <text evidence="7">The sequence shown here is derived from an EMBL/GenBank/DDBJ whole genome shotgun (WGS) entry which is preliminary data.</text>
</comment>
<dbReference type="Gene3D" id="3.20.20.70">
    <property type="entry name" value="Aldolase class I"/>
    <property type="match status" value="1"/>
</dbReference>
<evidence type="ECO:0000256" key="3">
    <source>
        <dbReference type="ARBA" id="ARBA00022919"/>
    </source>
</evidence>
<evidence type="ECO:0000256" key="4">
    <source>
        <dbReference type="ARBA" id="ARBA00022963"/>
    </source>
</evidence>